<comment type="similarity">
    <text evidence="3 8 10">Belongs to the peptidase S33 family.</text>
</comment>
<dbReference type="GO" id="GO:0005737">
    <property type="term" value="C:cytoplasm"/>
    <property type="evidence" value="ECO:0007669"/>
    <property type="project" value="UniProtKB-SubCell"/>
</dbReference>
<evidence type="ECO:0000256" key="5">
    <source>
        <dbReference type="ARBA" id="ARBA00022490"/>
    </source>
</evidence>
<evidence type="ECO:0000256" key="7">
    <source>
        <dbReference type="ARBA" id="ARBA00022801"/>
    </source>
</evidence>
<dbReference type="STRING" id="37360.A0A0G4IXS8"/>
<dbReference type="InterPro" id="IPR000073">
    <property type="entry name" value="AB_hydrolase_1"/>
</dbReference>
<organism evidence="12 14">
    <name type="scientific">Plasmodiophora brassicae</name>
    <name type="common">Clubroot disease agent</name>
    <dbReference type="NCBI Taxonomy" id="37360"/>
    <lineage>
        <taxon>Eukaryota</taxon>
        <taxon>Sar</taxon>
        <taxon>Rhizaria</taxon>
        <taxon>Endomyxa</taxon>
        <taxon>Phytomyxea</taxon>
        <taxon>Plasmodiophorida</taxon>
        <taxon>Plasmodiophoridae</taxon>
        <taxon>Plasmodiophora</taxon>
    </lineage>
</organism>
<dbReference type="EMBL" id="OVEO01000013">
    <property type="protein sequence ID" value="SPR00239.1"/>
    <property type="molecule type" value="Genomic_DNA"/>
</dbReference>
<evidence type="ECO:0000313" key="15">
    <source>
        <dbReference type="Proteomes" id="UP000290189"/>
    </source>
</evidence>
<evidence type="ECO:0000313" key="14">
    <source>
        <dbReference type="Proteomes" id="UP000039324"/>
    </source>
</evidence>
<evidence type="ECO:0000256" key="9">
    <source>
        <dbReference type="PIRSR" id="PIRSR006431-1"/>
    </source>
</evidence>
<evidence type="ECO:0000313" key="12">
    <source>
        <dbReference type="EMBL" id="CEP00118.1"/>
    </source>
</evidence>
<accession>A0A0G4IXS8</accession>
<name>A0A0G4IXS8_PLABS</name>
<dbReference type="PANTHER" id="PTHR43722:SF1">
    <property type="entry name" value="PROLINE IMINOPEPTIDASE"/>
    <property type="match status" value="1"/>
</dbReference>
<dbReference type="Gene3D" id="3.40.50.1820">
    <property type="entry name" value="alpha/beta hydrolase"/>
    <property type="match status" value="1"/>
</dbReference>
<dbReference type="GO" id="GO:0004177">
    <property type="term" value="F:aminopeptidase activity"/>
    <property type="evidence" value="ECO:0007669"/>
    <property type="project" value="UniProtKB-UniRule"/>
</dbReference>
<dbReference type="SUPFAM" id="SSF53474">
    <property type="entry name" value="alpha/beta-Hydrolases"/>
    <property type="match status" value="1"/>
</dbReference>
<dbReference type="PRINTS" id="PR00111">
    <property type="entry name" value="ABHYDROLASE"/>
</dbReference>
<dbReference type="PIRSF" id="PIRSF006431">
    <property type="entry name" value="Pept_S33"/>
    <property type="match status" value="1"/>
</dbReference>
<feature type="domain" description="AB hydrolase-1" evidence="11">
    <location>
        <begin position="40"/>
        <end position="300"/>
    </location>
</feature>
<evidence type="ECO:0000256" key="3">
    <source>
        <dbReference type="ARBA" id="ARBA00010088"/>
    </source>
</evidence>
<evidence type="ECO:0000256" key="10">
    <source>
        <dbReference type="RuleBase" id="RU003421"/>
    </source>
</evidence>
<evidence type="ECO:0000256" key="6">
    <source>
        <dbReference type="ARBA" id="ARBA00022670"/>
    </source>
</evidence>
<dbReference type="InterPro" id="IPR029058">
    <property type="entry name" value="AB_hydrolase_fold"/>
</dbReference>
<keyword evidence="13" id="KW-0496">Mitochondrion</keyword>
<keyword evidence="7 8" id="KW-0378">Hydrolase</keyword>
<reference evidence="13 15" key="2">
    <citation type="submission" date="2018-03" db="EMBL/GenBank/DDBJ databases">
        <authorList>
            <person name="Fogelqvist J."/>
        </authorList>
    </citation>
    <scope>NUCLEOTIDE SEQUENCE [LARGE SCALE GENOMIC DNA]</scope>
</reference>
<feature type="active site" description="Proton donor" evidence="9">
    <location>
        <position position="298"/>
    </location>
</feature>
<dbReference type="EMBL" id="CDSF01000097">
    <property type="protein sequence ID" value="CEP00118.1"/>
    <property type="molecule type" value="Genomic_DNA"/>
</dbReference>
<evidence type="ECO:0000256" key="8">
    <source>
        <dbReference type="PIRNR" id="PIRNR006431"/>
    </source>
</evidence>
<feature type="active site" description="Nucleophile" evidence="9">
    <location>
        <position position="114"/>
    </location>
</feature>
<dbReference type="OMA" id="ELRWFYQ"/>
<evidence type="ECO:0000256" key="2">
    <source>
        <dbReference type="ARBA" id="ARBA00004496"/>
    </source>
</evidence>
<keyword evidence="14" id="KW-1185">Reference proteome</keyword>
<dbReference type="EC" id="3.4.11.5" evidence="8 10"/>
<dbReference type="Proteomes" id="UP000039324">
    <property type="component" value="Unassembled WGS sequence"/>
</dbReference>
<comment type="catalytic activity">
    <reaction evidence="1 8 10">
        <text>Release of N-terminal proline from a peptide.</text>
        <dbReference type="EC" id="3.4.11.5"/>
    </reaction>
</comment>
<dbReference type="InterPro" id="IPR002410">
    <property type="entry name" value="Peptidase_S33"/>
</dbReference>
<comment type="subcellular location">
    <subcellularLocation>
        <location evidence="2 8">Cytoplasm</location>
    </subcellularLocation>
</comment>
<sequence length="324" mass="36662">MSALRRHLYPAIEPYATYRLPVSPVHTLYVEECGRRDGQPVVVLHGGPGGGLQPYYRQFFDPSHYRIVLFDQRGSGKSTPHADLRDNTTWACVDDIERIRAHLQIDKWMVFGGSWGSTLALAYAESHPGRVTAMVLRGIFTLRRSELLWFYQEGASHMFPEAFDAFASEIPAVERCDLIGAYHRRLTGDDEHVRQRAARAWTTYEMATSRLLPDPDYVQRGSNDAFALQFARIESHFFVHGGWFESDGQLIDRAGLLKDVPGIIVQGRYDVVCPARSAWQLSRAWPASRLVIVPDAGHTAKEPGIIHELVEATDHFRHHRSACP</sequence>
<geneLocation type="mitochondrion" evidence="13"/>
<dbReference type="AlphaFoldDB" id="A0A0G4IXS8"/>
<gene>
    <name evidence="12" type="ORF">PBRA_007852</name>
    <name evidence="13" type="ORF">PLBR_LOCUS7454</name>
</gene>
<reference evidence="12 14" key="1">
    <citation type="submission" date="2015-02" db="EMBL/GenBank/DDBJ databases">
        <authorList>
            <person name="Chooi Y.-H."/>
        </authorList>
    </citation>
    <scope>NUCLEOTIDE SEQUENCE [LARGE SCALE GENOMIC DNA]</scope>
    <source>
        <strain evidence="12">E3</strain>
    </source>
</reference>
<dbReference type="NCBIfam" id="TIGR01249">
    <property type="entry name" value="pro_imino_pep_1"/>
    <property type="match status" value="1"/>
</dbReference>
<dbReference type="InterPro" id="IPR005944">
    <property type="entry name" value="Pro_iminopeptidase"/>
</dbReference>
<feature type="active site" evidence="9">
    <location>
        <position position="270"/>
    </location>
</feature>
<keyword evidence="6 8" id="KW-0645">Protease</keyword>
<evidence type="ECO:0000256" key="4">
    <source>
        <dbReference type="ARBA" id="ARBA00022438"/>
    </source>
</evidence>
<keyword evidence="5 8" id="KW-0963">Cytoplasm</keyword>
<proteinExistence type="inferred from homology"/>
<dbReference type="PRINTS" id="PR00793">
    <property type="entry name" value="PROAMNOPTASE"/>
</dbReference>
<evidence type="ECO:0000259" key="11">
    <source>
        <dbReference type="Pfam" id="PF00561"/>
    </source>
</evidence>
<dbReference type="OrthoDB" id="10249433at2759"/>
<dbReference type="Proteomes" id="UP000290189">
    <property type="component" value="Unassembled WGS sequence"/>
</dbReference>
<evidence type="ECO:0000313" key="13">
    <source>
        <dbReference type="EMBL" id="SPR00239.1"/>
    </source>
</evidence>
<evidence type="ECO:0000256" key="1">
    <source>
        <dbReference type="ARBA" id="ARBA00001585"/>
    </source>
</evidence>
<dbReference type="PANTHER" id="PTHR43722">
    <property type="entry name" value="PROLINE IMINOPEPTIDASE"/>
    <property type="match status" value="1"/>
</dbReference>
<dbReference type="Pfam" id="PF00561">
    <property type="entry name" value="Abhydrolase_1"/>
    <property type="match status" value="1"/>
</dbReference>
<keyword evidence="4 8" id="KW-0031">Aminopeptidase</keyword>
<protein>
    <recommendedName>
        <fullName evidence="8 10">Proline iminopeptidase</fullName>
        <shortName evidence="8">PIP</shortName>
        <ecNumber evidence="8 10">3.4.11.5</ecNumber>
    </recommendedName>
    <alternativeName>
        <fullName evidence="8">Prolyl aminopeptidase</fullName>
    </alternativeName>
</protein>
<dbReference type="GO" id="GO:0006508">
    <property type="term" value="P:proteolysis"/>
    <property type="evidence" value="ECO:0007669"/>
    <property type="project" value="UniProtKB-KW"/>
</dbReference>